<organism evidence="1 2">
    <name type="scientific">Archangium gephyra</name>
    <dbReference type="NCBI Taxonomy" id="48"/>
    <lineage>
        <taxon>Bacteria</taxon>
        <taxon>Pseudomonadati</taxon>
        <taxon>Myxococcota</taxon>
        <taxon>Myxococcia</taxon>
        <taxon>Myxococcales</taxon>
        <taxon>Cystobacterineae</taxon>
        <taxon>Archangiaceae</taxon>
        <taxon>Archangium</taxon>
    </lineage>
</organism>
<feature type="non-terminal residue" evidence="1">
    <location>
        <position position="1"/>
    </location>
</feature>
<keyword evidence="2" id="KW-1185">Reference proteome</keyword>
<dbReference type="EMBL" id="QUMU01000023">
    <property type="protein sequence ID" value="REG19051.1"/>
    <property type="molecule type" value="Genomic_DNA"/>
</dbReference>
<proteinExistence type="predicted"/>
<accession>A0ABX9JKV6</accession>
<evidence type="ECO:0008006" key="3">
    <source>
        <dbReference type="Google" id="ProtNLM"/>
    </source>
</evidence>
<dbReference type="InterPro" id="IPR011990">
    <property type="entry name" value="TPR-like_helical_dom_sf"/>
</dbReference>
<dbReference type="Gene3D" id="1.25.40.10">
    <property type="entry name" value="Tetratricopeptide repeat domain"/>
    <property type="match status" value="1"/>
</dbReference>
<dbReference type="RefSeq" id="WP_211344902.1">
    <property type="nucleotide sequence ID" value="NZ_QUMU01000023.1"/>
</dbReference>
<evidence type="ECO:0000313" key="1">
    <source>
        <dbReference type="EMBL" id="REG19051.1"/>
    </source>
</evidence>
<reference evidence="1 2" key="1">
    <citation type="submission" date="2018-08" db="EMBL/GenBank/DDBJ databases">
        <title>Genomic Encyclopedia of Archaeal and Bacterial Type Strains, Phase II (KMG-II): from individual species to whole genera.</title>
        <authorList>
            <person name="Goeker M."/>
        </authorList>
    </citation>
    <scope>NUCLEOTIDE SEQUENCE [LARGE SCALE GENOMIC DNA]</scope>
    <source>
        <strain evidence="1 2">DSM 2261</strain>
    </source>
</reference>
<name>A0ABX9JKV6_9BACT</name>
<protein>
    <recommendedName>
        <fullName evidence="3">Outer membrane lipoprotein BamD-like domain-containing protein</fullName>
    </recommendedName>
</protein>
<dbReference type="Proteomes" id="UP000256345">
    <property type="component" value="Unassembled WGS sequence"/>
</dbReference>
<comment type="caution">
    <text evidence="1">The sequence shown here is derived from an EMBL/GenBank/DDBJ whole genome shotgun (WGS) entry which is preliminary data.</text>
</comment>
<sequence length="144" mass="16614">RRQEAIDCYEQVLSRFGDAKEVSLREQVAMALNSIGFDLLLESKRAWSDEDLRTRGLVAAEARFSRAREQDPNDYFVLGNLAYVNFLSGRRELVSEMLQRAFELGGEELYKETIKDSEKNTVPEDAEFRVLVEKVWAEMQAQKS</sequence>
<evidence type="ECO:0000313" key="2">
    <source>
        <dbReference type="Proteomes" id="UP000256345"/>
    </source>
</evidence>
<gene>
    <name evidence="1" type="ORF">ATI61_1231</name>
</gene>
<dbReference type="SUPFAM" id="SSF48452">
    <property type="entry name" value="TPR-like"/>
    <property type="match status" value="1"/>
</dbReference>